<dbReference type="AlphaFoldDB" id="A0A9P6CCY7"/>
<dbReference type="EMBL" id="MU150423">
    <property type="protein sequence ID" value="KAF9456473.1"/>
    <property type="molecule type" value="Genomic_DNA"/>
</dbReference>
<proteinExistence type="predicted"/>
<keyword evidence="4" id="KW-1185">Reference proteome</keyword>
<evidence type="ECO:0000313" key="3">
    <source>
        <dbReference type="EMBL" id="KAF9456473.1"/>
    </source>
</evidence>
<evidence type="ECO:0000313" key="4">
    <source>
        <dbReference type="Proteomes" id="UP000807353"/>
    </source>
</evidence>
<comment type="caution">
    <text evidence="3">The sequence shown here is derived from an EMBL/GenBank/DDBJ whole genome shotgun (WGS) entry which is preliminary data.</text>
</comment>
<feature type="chain" id="PRO_5040259524" evidence="2">
    <location>
        <begin position="22"/>
        <end position="314"/>
    </location>
</feature>
<protein>
    <submittedName>
        <fullName evidence="3">Uncharacterized protein</fullName>
    </submittedName>
</protein>
<dbReference type="Proteomes" id="UP000807353">
    <property type="component" value="Unassembled WGS sequence"/>
</dbReference>
<gene>
    <name evidence="3" type="ORF">BDZ94DRAFT_1302518</name>
</gene>
<name>A0A9P6CCY7_9AGAR</name>
<keyword evidence="2" id="KW-0732">Signal</keyword>
<feature type="signal peptide" evidence="2">
    <location>
        <begin position="1"/>
        <end position="21"/>
    </location>
</feature>
<organism evidence="3 4">
    <name type="scientific">Collybia nuda</name>
    <dbReference type="NCBI Taxonomy" id="64659"/>
    <lineage>
        <taxon>Eukaryota</taxon>
        <taxon>Fungi</taxon>
        <taxon>Dikarya</taxon>
        <taxon>Basidiomycota</taxon>
        <taxon>Agaricomycotina</taxon>
        <taxon>Agaricomycetes</taxon>
        <taxon>Agaricomycetidae</taxon>
        <taxon>Agaricales</taxon>
        <taxon>Tricholomatineae</taxon>
        <taxon>Clitocybaceae</taxon>
        <taxon>Collybia</taxon>
    </lineage>
</organism>
<feature type="compositionally biased region" description="Acidic residues" evidence="1">
    <location>
        <begin position="146"/>
        <end position="194"/>
    </location>
</feature>
<evidence type="ECO:0000256" key="1">
    <source>
        <dbReference type="SAM" id="MobiDB-lite"/>
    </source>
</evidence>
<dbReference type="OrthoDB" id="425925at2759"/>
<feature type="region of interest" description="Disordered" evidence="1">
    <location>
        <begin position="146"/>
        <end position="199"/>
    </location>
</feature>
<evidence type="ECO:0000256" key="2">
    <source>
        <dbReference type="SAM" id="SignalP"/>
    </source>
</evidence>
<accession>A0A9P6CCY7</accession>
<reference evidence="3" key="1">
    <citation type="submission" date="2020-11" db="EMBL/GenBank/DDBJ databases">
        <authorList>
            <consortium name="DOE Joint Genome Institute"/>
            <person name="Ahrendt S."/>
            <person name="Riley R."/>
            <person name="Andreopoulos W."/>
            <person name="Labutti K."/>
            <person name="Pangilinan J."/>
            <person name="Ruiz-Duenas F.J."/>
            <person name="Barrasa J.M."/>
            <person name="Sanchez-Garcia M."/>
            <person name="Camarero S."/>
            <person name="Miyauchi S."/>
            <person name="Serrano A."/>
            <person name="Linde D."/>
            <person name="Babiker R."/>
            <person name="Drula E."/>
            <person name="Ayuso-Fernandez I."/>
            <person name="Pacheco R."/>
            <person name="Padilla G."/>
            <person name="Ferreira P."/>
            <person name="Barriuso J."/>
            <person name="Kellner H."/>
            <person name="Castanera R."/>
            <person name="Alfaro M."/>
            <person name="Ramirez L."/>
            <person name="Pisabarro A.G."/>
            <person name="Kuo A."/>
            <person name="Tritt A."/>
            <person name="Lipzen A."/>
            <person name="He G."/>
            <person name="Yan M."/>
            <person name="Ng V."/>
            <person name="Cullen D."/>
            <person name="Martin F."/>
            <person name="Rosso M.-N."/>
            <person name="Henrissat B."/>
            <person name="Hibbett D."/>
            <person name="Martinez A.T."/>
            <person name="Grigoriev I.V."/>
        </authorList>
    </citation>
    <scope>NUCLEOTIDE SEQUENCE</scope>
    <source>
        <strain evidence="3">CBS 247.69</strain>
    </source>
</reference>
<sequence>MVLGRVSSLLSVLSLGLSVLAQLEVPNTVYFVSNAETASLGRPGLSPVGRYRAYECLPALAAGANIGLIISCVLDAESGLCGGTMATATPLANSLGLTVDTSCGVGEDAEDDCVGDLITSFAATSDKAIAVVWDIMGMEELFENVDVDTDPDEDGGEEEEDPDDDTDPDDDDDTDDDTDDDDDTDEDDEPDTENLEPHHDLITTAVGGFVTSVVSQNCSGIDGQAPGTFRRSLKRRGMKLKIRGVSDRKPQPKIPRTYGGSLKVGMKLKHLLVTKFDQGFPRDATEPAQVQIQPRIYEITINSFRENQLKGRWR</sequence>